<feature type="transmembrane region" description="Helical" evidence="1">
    <location>
        <begin position="6"/>
        <end position="24"/>
    </location>
</feature>
<evidence type="ECO:0000259" key="2">
    <source>
        <dbReference type="Pfam" id="PF00156"/>
    </source>
</evidence>
<dbReference type="Pfam" id="PF00156">
    <property type="entry name" value="Pribosyltran"/>
    <property type="match status" value="1"/>
</dbReference>
<sequence>MHERLVFVILLGVISVLWYIVGYWRRKAGETAFLAAQKTEKEDERDRLCRLAVRAGHRDACRMFYCLHPDLFKEQPPLKPFKLHGTRVVFYGQYYPSRYKPFLNDDQQAFCHSIYEFKEGKIHGIEFFKSCMNALQMDDHHFHIMFMPCSDEFKYIQRFKRLNWYVCTHCPNLTSGLYDVDVFEPRESLHEAKGYENRILERNYRITGDIKGKDVIIVDDVLTTGQSMTDYKEEIERCGGKVVAAIFYGKTITMPHPLIVKLEVWGDYITRFSKSN</sequence>
<dbReference type="InterPro" id="IPR029057">
    <property type="entry name" value="PRTase-like"/>
</dbReference>
<comment type="caution">
    <text evidence="3">The sequence shown here is derived from an EMBL/GenBank/DDBJ whole genome shotgun (WGS) entry which is preliminary data.</text>
</comment>
<keyword evidence="1" id="KW-0812">Transmembrane</keyword>
<dbReference type="CDD" id="cd06223">
    <property type="entry name" value="PRTases_typeI"/>
    <property type="match status" value="1"/>
</dbReference>
<dbReference type="RefSeq" id="WP_008771361.1">
    <property type="nucleotide sequence ID" value="NZ_VVXK01000003.1"/>
</dbReference>
<feature type="domain" description="Phosphoribosyltransferase" evidence="2">
    <location>
        <begin position="199"/>
        <end position="245"/>
    </location>
</feature>
<dbReference type="SUPFAM" id="SSF53271">
    <property type="entry name" value="PRTase-like"/>
    <property type="match status" value="1"/>
</dbReference>
<accession>A0A5B3GCT0</accession>
<dbReference type="Proteomes" id="UP000323567">
    <property type="component" value="Unassembled WGS sequence"/>
</dbReference>
<keyword evidence="1" id="KW-1133">Transmembrane helix</keyword>
<dbReference type="AlphaFoldDB" id="A0A5B3GCT0"/>
<dbReference type="Gene3D" id="3.40.50.2020">
    <property type="match status" value="1"/>
</dbReference>
<dbReference type="InterPro" id="IPR000836">
    <property type="entry name" value="PRTase_dom"/>
</dbReference>
<name>A0A5B3GCT0_9BACT</name>
<gene>
    <name evidence="3" type="ORF">F2Y13_03290</name>
</gene>
<protein>
    <submittedName>
        <fullName evidence="3">Phosphoribosyltransferase</fullName>
    </submittedName>
</protein>
<keyword evidence="3" id="KW-0328">Glycosyltransferase</keyword>
<proteinExistence type="predicted"/>
<dbReference type="GO" id="GO:0016757">
    <property type="term" value="F:glycosyltransferase activity"/>
    <property type="evidence" value="ECO:0007669"/>
    <property type="project" value="UniProtKB-KW"/>
</dbReference>
<dbReference type="EMBL" id="VVXK01000003">
    <property type="protein sequence ID" value="KAA2371418.1"/>
    <property type="molecule type" value="Genomic_DNA"/>
</dbReference>
<evidence type="ECO:0000313" key="4">
    <source>
        <dbReference type="Proteomes" id="UP000323567"/>
    </source>
</evidence>
<reference evidence="3 4" key="1">
    <citation type="journal article" date="2019" name="Nat. Med.">
        <title>A library of human gut bacterial isolates paired with longitudinal multiomics data enables mechanistic microbiome research.</title>
        <authorList>
            <person name="Poyet M."/>
            <person name="Groussin M."/>
            <person name="Gibbons S.M."/>
            <person name="Avila-Pacheco J."/>
            <person name="Jiang X."/>
            <person name="Kearney S.M."/>
            <person name="Perrotta A.R."/>
            <person name="Berdy B."/>
            <person name="Zhao S."/>
            <person name="Lieberman T.D."/>
            <person name="Swanson P.K."/>
            <person name="Smith M."/>
            <person name="Roesemann S."/>
            <person name="Alexander J.E."/>
            <person name="Rich S.A."/>
            <person name="Livny J."/>
            <person name="Vlamakis H."/>
            <person name="Clish C."/>
            <person name="Bullock K."/>
            <person name="Deik A."/>
            <person name="Scott J."/>
            <person name="Pierce K.A."/>
            <person name="Xavier R.J."/>
            <person name="Alm E.J."/>
        </authorList>
    </citation>
    <scope>NUCLEOTIDE SEQUENCE [LARGE SCALE GENOMIC DNA]</scope>
    <source>
        <strain evidence="3 4">BIOML-A2</strain>
    </source>
</reference>
<keyword evidence="3" id="KW-0808">Transferase</keyword>
<organism evidence="3 4">
    <name type="scientific">Alistipes shahii</name>
    <dbReference type="NCBI Taxonomy" id="328814"/>
    <lineage>
        <taxon>Bacteria</taxon>
        <taxon>Pseudomonadati</taxon>
        <taxon>Bacteroidota</taxon>
        <taxon>Bacteroidia</taxon>
        <taxon>Bacteroidales</taxon>
        <taxon>Rikenellaceae</taxon>
        <taxon>Alistipes</taxon>
    </lineage>
</organism>
<evidence type="ECO:0000256" key="1">
    <source>
        <dbReference type="SAM" id="Phobius"/>
    </source>
</evidence>
<keyword evidence="1" id="KW-0472">Membrane</keyword>
<evidence type="ECO:0000313" key="3">
    <source>
        <dbReference type="EMBL" id="KAA2371418.1"/>
    </source>
</evidence>